<evidence type="ECO:0000256" key="4">
    <source>
        <dbReference type="ARBA" id="ARBA00022801"/>
    </source>
</evidence>
<evidence type="ECO:0000256" key="8">
    <source>
        <dbReference type="ARBA" id="ARBA00057335"/>
    </source>
</evidence>
<keyword evidence="5" id="KW-0063">Aspartyl esterase</keyword>
<dbReference type="EMBL" id="PQIB02000004">
    <property type="protein sequence ID" value="RLN24442.1"/>
    <property type="molecule type" value="Genomic_DNA"/>
</dbReference>
<feature type="domain" description="Pectinesterase catalytic" evidence="10">
    <location>
        <begin position="148"/>
        <end position="345"/>
    </location>
</feature>
<protein>
    <recommendedName>
        <fullName evidence="3">pectinesterase</fullName>
        <ecNumber evidence="3">3.1.1.11</ecNumber>
    </recommendedName>
</protein>
<dbReference type="PANTHER" id="PTHR31321">
    <property type="entry name" value="ACYL-COA THIOESTER HYDROLASE YBHC-RELATED"/>
    <property type="match status" value="1"/>
</dbReference>
<dbReference type="PANTHER" id="PTHR31321:SF134">
    <property type="entry name" value="PECTINESTERASE"/>
    <property type="match status" value="1"/>
</dbReference>
<evidence type="ECO:0000256" key="2">
    <source>
        <dbReference type="ARBA" id="ARBA00008891"/>
    </source>
</evidence>
<evidence type="ECO:0000256" key="6">
    <source>
        <dbReference type="ARBA" id="ARBA00023180"/>
    </source>
</evidence>
<organism evidence="11 12">
    <name type="scientific">Panicum miliaceum</name>
    <name type="common">Proso millet</name>
    <name type="synonym">Broomcorn millet</name>
    <dbReference type="NCBI Taxonomy" id="4540"/>
    <lineage>
        <taxon>Eukaryota</taxon>
        <taxon>Viridiplantae</taxon>
        <taxon>Streptophyta</taxon>
        <taxon>Embryophyta</taxon>
        <taxon>Tracheophyta</taxon>
        <taxon>Spermatophyta</taxon>
        <taxon>Magnoliopsida</taxon>
        <taxon>Liliopsida</taxon>
        <taxon>Poales</taxon>
        <taxon>Poaceae</taxon>
        <taxon>PACMAD clade</taxon>
        <taxon>Panicoideae</taxon>
        <taxon>Panicodae</taxon>
        <taxon>Paniceae</taxon>
        <taxon>Panicinae</taxon>
        <taxon>Panicum</taxon>
        <taxon>Panicum sect. Panicum</taxon>
    </lineage>
</organism>
<dbReference type="Gene3D" id="2.160.20.10">
    <property type="entry name" value="Single-stranded right-handed beta-helix, Pectin lyase-like"/>
    <property type="match status" value="1"/>
</dbReference>
<dbReference type="AlphaFoldDB" id="A0A3L6SP73"/>
<gene>
    <name evidence="11" type="ORF">C2845_PM07G07710</name>
</gene>
<reference evidence="12" key="1">
    <citation type="journal article" date="2019" name="Nat. Commun.">
        <title>The genome of broomcorn millet.</title>
        <authorList>
            <person name="Zou C."/>
            <person name="Miki D."/>
            <person name="Li D."/>
            <person name="Tang Q."/>
            <person name="Xiao L."/>
            <person name="Rajput S."/>
            <person name="Deng P."/>
            <person name="Jia W."/>
            <person name="Huang R."/>
            <person name="Zhang M."/>
            <person name="Sun Y."/>
            <person name="Hu J."/>
            <person name="Fu X."/>
            <person name="Schnable P.S."/>
            <person name="Li F."/>
            <person name="Zhang H."/>
            <person name="Feng B."/>
            <person name="Zhu X."/>
            <person name="Liu R."/>
            <person name="Schnable J.C."/>
            <person name="Zhu J.-K."/>
            <person name="Zhang H."/>
        </authorList>
    </citation>
    <scope>NUCLEOTIDE SEQUENCE [LARGE SCALE GENOMIC DNA]</scope>
</reference>
<dbReference type="InterPro" id="IPR000070">
    <property type="entry name" value="Pectinesterase_cat"/>
</dbReference>
<accession>A0A3L6SP73</accession>
<evidence type="ECO:0000256" key="7">
    <source>
        <dbReference type="ARBA" id="ARBA00047928"/>
    </source>
</evidence>
<keyword evidence="6" id="KW-0325">Glycoprotein</keyword>
<comment type="similarity">
    <text evidence="2">Belongs to the pectinesterase family.</text>
</comment>
<evidence type="ECO:0000256" key="3">
    <source>
        <dbReference type="ARBA" id="ARBA00013229"/>
    </source>
</evidence>
<dbReference type="GO" id="GO:0045490">
    <property type="term" value="P:pectin catabolic process"/>
    <property type="evidence" value="ECO:0007669"/>
    <property type="project" value="UniProtKB-UniPathway"/>
</dbReference>
<dbReference type="GO" id="GO:0042545">
    <property type="term" value="P:cell wall modification"/>
    <property type="evidence" value="ECO:0007669"/>
    <property type="project" value="InterPro"/>
</dbReference>
<proteinExistence type="inferred from homology"/>
<keyword evidence="12" id="KW-1185">Reference proteome</keyword>
<evidence type="ECO:0000256" key="9">
    <source>
        <dbReference type="SAM" id="SignalP"/>
    </source>
</evidence>
<dbReference type="Proteomes" id="UP000275267">
    <property type="component" value="Unassembled WGS sequence"/>
</dbReference>
<dbReference type="FunFam" id="2.160.20.10:FF:000013">
    <property type="entry name" value="Pectinesterase"/>
    <property type="match status" value="1"/>
</dbReference>
<comment type="catalytic activity">
    <reaction evidence="7">
        <text>[(1-&gt;4)-alpha-D-galacturonosyl methyl ester](n) + n H2O = [(1-&gt;4)-alpha-D-galacturonosyl](n) + n methanol + n H(+)</text>
        <dbReference type="Rhea" id="RHEA:22380"/>
        <dbReference type="Rhea" id="RHEA-COMP:14570"/>
        <dbReference type="Rhea" id="RHEA-COMP:14573"/>
        <dbReference type="ChEBI" id="CHEBI:15377"/>
        <dbReference type="ChEBI" id="CHEBI:15378"/>
        <dbReference type="ChEBI" id="CHEBI:17790"/>
        <dbReference type="ChEBI" id="CHEBI:140522"/>
        <dbReference type="ChEBI" id="CHEBI:140523"/>
        <dbReference type="EC" id="3.1.1.11"/>
    </reaction>
</comment>
<dbReference type="OrthoDB" id="2019149at2759"/>
<evidence type="ECO:0000259" key="10">
    <source>
        <dbReference type="Pfam" id="PF01095"/>
    </source>
</evidence>
<evidence type="ECO:0000256" key="5">
    <source>
        <dbReference type="ARBA" id="ARBA00023085"/>
    </source>
</evidence>
<dbReference type="Pfam" id="PF01095">
    <property type="entry name" value="Pectinesterase"/>
    <property type="match status" value="2"/>
</dbReference>
<sequence>MALLAVALAVLASLAAVPRGHCDAAGTVVRSIFVSRNGSADFESVQHAVDSVPFGNAQWIRVHVAAGVYNEKVIIPQNKSFILLEGEGKQQTSIEWADHAGLDSSTAASPTFAAYSADFMARDITFKVRRRLQLTKPPRRARAPELHAHAMGLQNTYDNGDGGMSPAVAALVSGDRSSFYRCGFVGVQDTLSDMDGRHYYEGCYIEGAMDFIFGNGQSIFQGCDIRTAPTPVSPGFITAQGRQSETDTGGFVFKGCTVRGDTPAYLGRAWRRYARVIFYRTDMSGVVVGQGWDAWNYKGREDTLTMVEAGCTGQGSNRTGRVPWTKALSDGELAKFVDLSYISGDGWLDAQPR</sequence>
<feature type="chain" id="PRO_5018005079" description="pectinesterase" evidence="9">
    <location>
        <begin position="23"/>
        <end position="353"/>
    </location>
</feature>
<comment type="caution">
    <text evidence="11">The sequence shown here is derived from an EMBL/GenBank/DDBJ whole genome shotgun (WGS) entry which is preliminary data.</text>
</comment>
<dbReference type="SUPFAM" id="SSF51126">
    <property type="entry name" value="Pectin lyase-like"/>
    <property type="match status" value="1"/>
</dbReference>
<evidence type="ECO:0000313" key="12">
    <source>
        <dbReference type="Proteomes" id="UP000275267"/>
    </source>
</evidence>
<name>A0A3L6SP73_PANMI</name>
<feature type="signal peptide" evidence="9">
    <location>
        <begin position="1"/>
        <end position="22"/>
    </location>
</feature>
<keyword evidence="4" id="KW-0378">Hydrolase</keyword>
<feature type="domain" description="Pectinesterase catalytic" evidence="10">
    <location>
        <begin position="32"/>
        <end position="127"/>
    </location>
</feature>
<keyword evidence="9" id="KW-0732">Signal</keyword>
<dbReference type="InterPro" id="IPR011050">
    <property type="entry name" value="Pectin_lyase_fold/virulence"/>
</dbReference>
<comment type="pathway">
    <text evidence="1">Glycan metabolism; pectin degradation; 2-dehydro-3-deoxy-D-gluconate from pectin: step 1/5.</text>
</comment>
<dbReference type="GO" id="GO:0030599">
    <property type="term" value="F:pectinesterase activity"/>
    <property type="evidence" value="ECO:0007669"/>
    <property type="project" value="UniProtKB-EC"/>
</dbReference>
<dbReference type="STRING" id="4540.A0A3L6SP73"/>
<evidence type="ECO:0000313" key="11">
    <source>
        <dbReference type="EMBL" id="RLN24442.1"/>
    </source>
</evidence>
<evidence type="ECO:0000256" key="1">
    <source>
        <dbReference type="ARBA" id="ARBA00005184"/>
    </source>
</evidence>
<dbReference type="InterPro" id="IPR012334">
    <property type="entry name" value="Pectin_lyas_fold"/>
</dbReference>
<comment type="function">
    <text evidence="8">Acts in the modification of cell walls via demethylesterification of cell wall pectin.</text>
</comment>
<dbReference type="EC" id="3.1.1.11" evidence="3"/>
<dbReference type="UniPathway" id="UPA00545">
    <property type="reaction ID" value="UER00823"/>
</dbReference>